<feature type="signal peptide" evidence="7">
    <location>
        <begin position="1"/>
        <end position="20"/>
    </location>
</feature>
<sequence>MKLNTLLFTLLTTSSVFLSAQEKEDFIYANMETVNANHLQQENPKSIQILSSKNGISAIYFDPEIAHSLHHKFAHGHGYIYRESENSAINSLEVVTKKVTQQFNYTITEQVYVNKILNDVDPKEIEKNILLLEGFKTRFHKRQEANDAVYKMKEVWEKIIADYGRTDVAVKVVDHVGTPMKSLILTINGNSKSDEYVIIGGHIDSIVSWGDGTQENAPGADDNASGISTITEVIRVLLKNNFKPERTTQMMAYAAEEIGLVGSSEIAKQYAADGKNVVSYLQFDMTNYKGSAKDVILMTDAYCDANLNAYLMQLMDVYNTSGMHQFTYDTSKCGYGCSDHYSWAENGFPATLPFESKMNEDNPKIHSTSDTYAFMGNTANHAAKFTKLGIEFVVETAKSATLSTDDLNAVLSKIYVENKTLNYRFNTNSNYSIQIVDASGRQLINLTNKSANGNVDLSNLNAGFYVAVFKDNSGKTTSHKIIIK</sequence>
<dbReference type="EMBL" id="FOUZ01000019">
    <property type="protein sequence ID" value="SFN67043.1"/>
    <property type="molecule type" value="Genomic_DNA"/>
</dbReference>
<dbReference type="AlphaFoldDB" id="A0A1I5AX65"/>
<reference evidence="11" key="1">
    <citation type="submission" date="2016-10" db="EMBL/GenBank/DDBJ databases">
        <authorList>
            <person name="Varghese N."/>
            <person name="Submissions S."/>
        </authorList>
    </citation>
    <scope>NUCLEOTIDE SEQUENCE [LARGE SCALE GENOMIC DNA]</scope>
    <source>
        <strain evidence="11">XJ109</strain>
    </source>
</reference>
<keyword evidence="6" id="KW-0862">Zinc</keyword>
<evidence type="ECO:0000259" key="9">
    <source>
        <dbReference type="Pfam" id="PF18962"/>
    </source>
</evidence>
<dbReference type="PANTHER" id="PTHR12147:SF56">
    <property type="entry name" value="AMINOPEPTIDASE YDR415C-RELATED"/>
    <property type="match status" value="1"/>
</dbReference>
<evidence type="ECO:0000256" key="6">
    <source>
        <dbReference type="ARBA" id="ARBA00022833"/>
    </source>
</evidence>
<keyword evidence="3" id="KW-0479">Metal-binding</keyword>
<evidence type="ECO:0000313" key="11">
    <source>
        <dbReference type="Proteomes" id="UP000199149"/>
    </source>
</evidence>
<dbReference type="STRING" id="684065.SAMN05421738_11919"/>
<gene>
    <name evidence="10" type="ORF">SAMN05421738_11919</name>
</gene>
<evidence type="ECO:0000313" key="10">
    <source>
        <dbReference type="EMBL" id="SFN67043.1"/>
    </source>
</evidence>
<keyword evidence="2" id="KW-0645">Protease</keyword>
<name>A0A1I5AX65_9FLAO</name>
<keyword evidence="4 7" id="KW-0732">Signal</keyword>
<evidence type="ECO:0000256" key="5">
    <source>
        <dbReference type="ARBA" id="ARBA00022801"/>
    </source>
</evidence>
<protein>
    <submittedName>
        <fullName evidence="10">Leucyl aminopeptidase</fullName>
    </submittedName>
</protein>
<dbReference type="InterPro" id="IPR007484">
    <property type="entry name" value="Peptidase_M28"/>
</dbReference>
<keyword evidence="11" id="KW-1185">Reference proteome</keyword>
<feature type="chain" id="PRO_5011768054" evidence="7">
    <location>
        <begin position="21"/>
        <end position="484"/>
    </location>
</feature>
<dbReference type="InterPro" id="IPR045175">
    <property type="entry name" value="M28_fam"/>
</dbReference>
<evidence type="ECO:0000259" key="8">
    <source>
        <dbReference type="Pfam" id="PF04389"/>
    </source>
</evidence>
<dbReference type="GO" id="GO:0008235">
    <property type="term" value="F:metalloexopeptidase activity"/>
    <property type="evidence" value="ECO:0007669"/>
    <property type="project" value="InterPro"/>
</dbReference>
<dbReference type="GO" id="GO:0046872">
    <property type="term" value="F:metal ion binding"/>
    <property type="evidence" value="ECO:0007669"/>
    <property type="project" value="UniProtKB-KW"/>
</dbReference>
<dbReference type="Gene3D" id="3.40.630.10">
    <property type="entry name" value="Zn peptidases"/>
    <property type="match status" value="1"/>
</dbReference>
<dbReference type="InterPro" id="IPR026444">
    <property type="entry name" value="Secre_tail"/>
</dbReference>
<evidence type="ECO:0000256" key="3">
    <source>
        <dbReference type="ARBA" id="ARBA00022723"/>
    </source>
</evidence>
<dbReference type="Proteomes" id="UP000199149">
    <property type="component" value="Unassembled WGS sequence"/>
</dbReference>
<evidence type="ECO:0000256" key="2">
    <source>
        <dbReference type="ARBA" id="ARBA00022670"/>
    </source>
</evidence>
<dbReference type="PANTHER" id="PTHR12147">
    <property type="entry name" value="METALLOPEPTIDASE M28 FAMILY MEMBER"/>
    <property type="match status" value="1"/>
</dbReference>
<dbReference type="GO" id="GO:0006508">
    <property type="term" value="P:proteolysis"/>
    <property type="evidence" value="ECO:0007669"/>
    <property type="project" value="UniProtKB-KW"/>
</dbReference>
<dbReference type="GO" id="GO:0004177">
    <property type="term" value="F:aminopeptidase activity"/>
    <property type="evidence" value="ECO:0007669"/>
    <property type="project" value="UniProtKB-KW"/>
</dbReference>
<keyword evidence="1 10" id="KW-0031">Aminopeptidase</keyword>
<keyword evidence="5" id="KW-0378">Hydrolase</keyword>
<evidence type="ECO:0000256" key="7">
    <source>
        <dbReference type="SAM" id="SignalP"/>
    </source>
</evidence>
<feature type="domain" description="Peptidase M28" evidence="8">
    <location>
        <begin position="183"/>
        <end position="382"/>
    </location>
</feature>
<dbReference type="SUPFAM" id="SSF53187">
    <property type="entry name" value="Zn-dependent exopeptidases"/>
    <property type="match status" value="1"/>
</dbReference>
<proteinExistence type="predicted"/>
<accession>A0A1I5AX65</accession>
<evidence type="ECO:0000256" key="1">
    <source>
        <dbReference type="ARBA" id="ARBA00022438"/>
    </source>
</evidence>
<evidence type="ECO:0000256" key="4">
    <source>
        <dbReference type="ARBA" id="ARBA00022729"/>
    </source>
</evidence>
<organism evidence="10 11">
    <name type="scientific">Algoriella xinjiangensis</name>
    <dbReference type="NCBI Taxonomy" id="684065"/>
    <lineage>
        <taxon>Bacteria</taxon>
        <taxon>Pseudomonadati</taxon>
        <taxon>Bacteroidota</taxon>
        <taxon>Flavobacteriia</taxon>
        <taxon>Flavobacteriales</taxon>
        <taxon>Weeksellaceae</taxon>
        <taxon>Algoriella</taxon>
    </lineage>
</organism>
<dbReference type="RefSeq" id="WP_177190326.1">
    <property type="nucleotide sequence ID" value="NZ_FOUZ01000019.1"/>
</dbReference>
<dbReference type="Pfam" id="PF04389">
    <property type="entry name" value="Peptidase_M28"/>
    <property type="match status" value="1"/>
</dbReference>
<dbReference type="Pfam" id="PF18962">
    <property type="entry name" value="Por_Secre_tail"/>
    <property type="match status" value="1"/>
</dbReference>
<feature type="domain" description="Secretion system C-terminal sorting" evidence="9">
    <location>
        <begin position="426"/>
        <end position="483"/>
    </location>
</feature>
<dbReference type="NCBIfam" id="TIGR04183">
    <property type="entry name" value="Por_Secre_tail"/>
    <property type="match status" value="1"/>
</dbReference>